<dbReference type="SUPFAM" id="SSF55186">
    <property type="entry name" value="ThrRS/AlaRS common domain"/>
    <property type="match status" value="1"/>
</dbReference>
<dbReference type="Gene3D" id="3.40.50.300">
    <property type="entry name" value="P-loop containing nucleotide triphosphate hydrolases"/>
    <property type="match status" value="1"/>
</dbReference>
<dbReference type="Pfam" id="PF00485">
    <property type="entry name" value="PRK"/>
    <property type="match status" value="1"/>
</dbReference>
<dbReference type="Gene3D" id="3.30.980.10">
    <property type="entry name" value="Threonyl-trna Synthetase, Chain A, domain 2"/>
    <property type="match status" value="1"/>
</dbReference>
<dbReference type="PANTHER" id="PTHR10285">
    <property type="entry name" value="URIDINE KINASE"/>
    <property type="match status" value="1"/>
</dbReference>
<proteinExistence type="predicted"/>
<evidence type="ECO:0000259" key="1">
    <source>
        <dbReference type="Pfam" id="PF00485"/>
    </source>
</evidence>
<reference evidence="2 3" key="1">
    <citation type="submission" date="2011-08" db="EMBL/GenBank/DDBJ databases">
        <title>The Genome Sequence of Selenomonas noxia F0398.</title>
        <authorList>
            <consortium name="The Broad Institute Genome Sequencing Platform"/>
            <person name="Earl A."/>
            <person name="Ward D."/>
            <person name="Feldgarden M."/>
            <person name="Gevers D."/>
            <person name="Izard J."/>
            <person name="Ganesan A."/>
            <person name="Blanton J.M."/>
            <person name="Baranova O.V."/>
            <person name="Tanner A.C."/>
            <person name="Dewhirst F.E."/>
            <person name="Young S.K."/>
            <person name="Zeng Q."/>
            <person name="Gargeya S."/>
            <person name="Fitzgerald M."/>
            <person name="Haas B."/>
            <person name="Abouelleil A."/>
            <person name="Alvarado L."/>
            <person name="Arachchi H.M."/>
            <person name="Berlin A."/>
            <person name="Brown A."/>
            <person name="Chapman S.B."/>
            <person name="Chen Z."/>
            <person name="Dunbar C."/>
            <person name="Freedman E."/>
            <person name="Gearin G."/>
            <person name="Gellesch M."/>
            <person name="Goldberg J."/>
            <person name="Griggs A."/>
            <person name="Gujja S."/>
            <person name="Heiman D."/>
            <person name="Howarth C."/>
            <person name="Larson L."/>
            <person name="Lui A."/>
            <person name="MacDonald P.J.P."/>
            <person name="Montmayeur A."/>
            <person name="Murphy C."/>
            <person name="Neiman D."/>
            <person name="Pearson M."/>
            <person name="Priest M."/>
            <person name="Roberts A."/>
            <person name="Saif S."/>
            <person name="Shea T."/>
            <person name="Shenoy N."/>
            <person name="Sisk P."/>
            <person name="Stolte C."/>
            <person name="Sykes S."/>
            <person name="Wortman J."/>
            <person name="Nusbaum C."/>
            <person name="Birren B."/>
        </authorList>
    </citation>
    <scope>NUCLEOTIDE SEQUENCE [LARGE SCALE GENOMIC DNA]</scope>
    <source>
        <strain evidence="2 3">F0398</strain>
    </source>
</reference>
<dbReference type="InterPro" id="IPR018163">
    <property type="entry name" value="Thr/Ala-tRNA-synth_IIc_edit"/>
</dbReference>
<evidence type="ECO:0000313" key="2">
    <source>
        <dbReference type="EMBL" id="EHG25374.1"/>
    </source>
</evidence>
<gene>
    <name evidence="2" type="ORF">HMPREF9432_00754</name>
</gene>
<dbReference type="EMBL" id="ADGH01000004">
    <property type="protein sequence ID" value="EHG25374.1"/>
    <property type="molecule type" value="Genomic_DNA"/>
</dbReference>
<keyword evidence="3" id="KW-1185">Reference proteome</keyword>
<feature type="domain" description="Phosphoribulokinase/uridine kinase" evidence="1">
    <location>
        <begin position="274"/>
        <end position="472"/>
    </location>
</feature>
<comment type="caution">
    <text evidence="2">The sequence shown here is derived from an EMBL/GenBank/DDBJ whole genome shotgun (WGS) entry which is preliminary data.</text>
</comment>
<dbReference type="GeneID" id="32476264"/>
<name>A0ABP2MRB2_9FIRM</name>
<dbReference type="SUPFAM" id="SSF52540">
    <property type="entry name" value="P-loop containing nucleoside triphosphate hydrolases"/>
    <property type="match status" value="1"/>
</dbReference>
<evidence type="ECO:0000313" key="3">
    <source>
        <dbReference type="Proteomes" id="UP000003175"/>
    </source>
</evidence>
<dbReference type="InterPro" id="IPR027417">
    <property type="entry name" value="P-loop_NTPase"/>
</dbReference>
<accession>A0ABP2MRB2</accession>
<dbReference type="CDD" id="cd02028">
    <property type="entry name" value="UMPK_like"/>
    <property type="match status" value="1"/>
</dbReference>
<sequence length="540" mass="62912">MKKTLIMMAAEAQPYYSSLIVAAKINGEVRDIQTVYDDTDEIQFIELDTSLGWSIYRRSVLFLLIIAVNKIEHEAEVIAKFTVNKGLYCEIKTSGKDIDANFIDKVNKQMRQMIADNIPIIKYTIPREEAIKLFQKSQRYGKVRLLSSLSTPIISLYICESYSDYLYGPMLPETKHLNRFELDYEPHGVLIRTPDEMTRGRIRKRVSQPKFEHILYESKEWANIMECRFITDLNLINEQGNMGELIRISEALQEKRIAQIADHISHYRENIRLILIAGPSSSGKTSFAQRLRIQLRVNGLRPIMISLDDYFLNREDTPLNEKGEYDYESLAALDTKLFNENMLALLSGKELQLPHYNFITGKREWREEDILSIQKDHPIIIEGIHGLNEHLTKDIPRINKYKIYISALTQLNIDAHNRIPTTEVRFLRRLVRDYQFRGSKALKSIRQWPDVRAGEEKYIFPFQEDADVLFNSALIYEVGVLKRYAVPLLAEIKRGEEGYLEARLILRFLQYVNEISETDDIPNNSILREFIGKSVFFPNK</sequence>
<dbReference type="RefSeq" id="WP_006694222.1">
    <property type="nucleotide sequence ID" value="NZ_JH376858.1"/>
</dbReference>
<dbReference type="Proteomes" id="UP000003175">
    <property type="component" value="Unassembled WGS sequence"/>
</dbReference>
<protein>
    <recommendedName>
        <fullName evidence="1">Phosphoribulokinase/uridine kinase domain-containing protein</fullName>
    </recommendedName>
</protein>
<dbReference type="InterPro" id="IPR006083">
    <property type="entry name" value="PRK/URK"/>
</dbReference>
<organism evidence="2 3">
    <name type="scientific">Selenomonas noxia F0398</name>
    <dbReference type="NCBI Taxonomy" id="702437"/>
    <lineage>
        <taxon>Bacteria</taxon>
        <taxon>Bacillati</taxon>
        <taxon>Bacillota</taxon>
        <taxon>Negativicutes</taxon>
        <taxon>Selenomonadales</taxon>
        <taxon>Selenomonadaceae</taxon>
        <taxon>Selenomonas</taxon>
    </lineage>
</organism>